<dbReference type="Pfam" id="PF07083">
    <property type="entry name" value="DUF1351"/>
    <property type="match status" value="1"/>
</dbReference>
<sequence length="286" mass="32356">MENNLIVVKQLPIIEDQLRQVKTSVDERVAQVLALACTEATYKDVKKARAELNKEFQDLEARRREVKKAILAPYEAFEKLYKECAADAFTKADAELKAKIASVENGIKGAKRDEIVAFYNEYRASLNIPEDIAPFERCGINITMSDSLRKLQGQASLFLQNVSNDLRMIETLEHKDEVLVEYRKSLSAPEAALIVDRRHKEMEEAARRRAAMKSAQDIQEAAQAKIEEVLNEEPPAPVSAPVEQPIPTEVPAEKIYQVSFRVRGGIDKLKALKEFLVNGGYDYEQF</sequence>
<evidence type="ECO:0008006" key="3">
    <source>
        <dbReference type="Google" id="ProtNLM"/>
    </source>
</evidence>
<dbReference type="EMBL" id="BK015858">
    <property type="protein sequence ID" value="DAD69906.1"/>
    <property type="molecule type" value="Genomic_DNA"/>
</dbReference>
<feature type="coiled-coil region" evidence="1">
    <location>
        <begin position="35"/>
        <end position="69"/>
    </location>
</feature>
<evidence type="ECO:0000313" key="2">
    <source>
        <dbReference type="EMBL" id="DAD69906.1"/>
    </source>
</evidence>
<keyword evidence="1" id="KW-0175">Coiled coil</keyword>
<organism evidence="2">
    <name type="scientific">Caudovirales sp. ctFWA4</name>
    <dbReference type="NCBI Taxonomy" id="2827628"/>
    <lineage>
        <taxon>Viruses</taxon>
        <taxon>Duplodnaviria</taxon>
        <taxon>Heunggongvirae</taxon>
        <taxon>Uroviricota</taxon>
        <taxon>Caudoviricetes</taxon>
    </lineage>
</organism>
<accession>A0A8S5LIY3</accession>
<name>A0A8S5LIY3_9CAUD</name>
<evidence type="ECO:0000256" key="1">
    <source>
        <dbReference type="SAM" id="Coils"/>
    </source>
</evidence>
<dbReference type="InterPro" id="IPR009785">
    <property type="entry name" value="Prophage_Lj928_Orf309"/>
</dbReference>
<reference evidence="2" key="1">
    <citation type="journal article" date="2021" name="Proc. Natl. Acad. Sci. U.S.A.">
        <title>A Catalog of Tens of Thousands of Viruses from Human Metagenomes Reveals Hidden Associations with Chronic Diseases.</title>
        <authorList>
            <person name="Tisza M.J."/>
            <person name="Buck C.B."/>
        </authorList>
    </citation>
    <scope>NUCLEOTIDE SEQUENCE</scope>
    <source>
        <strain evidence="2">CtFWA4</strain>
    </source>
</reference>
<protein>
    <recommendedName>
        <fullName evidence="3">DUF1351 domain-containing protein</fullName>
    </recommendedName>
</protein>
<proteinExistence type="predicted"/>